<protein>
    <submittedName>
        <fullName evidence="1">Uncharacterized protein</fullName>
    </submittedName>
</protein>
<gene>
    <name evidence="1" type="ORF">GCM10010276_32730</name>
</gene>
<sequence>MVVLADGAGAAFASARGRGDLYWNSRGRVRVLKPLQDGPMMFAGRNGLPAELREAEAVA</sequence>
<proteinExistence type="predicted"/>
<organism evidence="1 2">
    <name type="scientific">Streptomyces longisporus</name>
    <dbReference type="NCBI Taxonomy" id="1948"/>
    <lineage>
        <taxon>Bacteria</taxon>
        <taxon>Bacillati</taxon>
        <taxon>Actinomycetota</taxon>
        <taxon>Actinomycetes</taxon>
        <taxon>Kitasatosporales</taxon>
        <taxon>Streptomycetaceae</taxon>
        <taxon>Streptomyces</taxon>
    </lineage>
</organism>
<dbReference type="Proteomes" id="UP001501777">
    <property type="component" value="Unassembled WGS sequence"/>
</dbReference>
<keyword evidence="2" id="KW-1185">Reference proteome</keyword>
<accession>A0ABP5Z4F3</accession>
<reference evidence="2" key="1">
    <citation type="journal article" date="2019" name="Int. J. Syst. Evol. Microbiol.">
        <title>The Global Catalogue of Microorganisms (GCM) 10K type strain sequencing project: providing services to taxonomists for standard genome sequencing and annotation.</title>
        <authorList>
            <consortium name="The Broad Institute Genomics Platform"/>
            <consortium name="The Broad Institute Genome Sequencing Center for Infectious Disease"/>
            <person name="Wu L."/>
            <person name="Ma J."/>
        </authorList>
    </citation>
    <scope>NUCLEOTIDE SEQUENCE [LARGE SCALE GENOMIC DNA]</scope>
    <source>
        <strain evidence="2">JCM 4395</strain>
    </source>
</reference>
<comment type="caution">
    <text evidence="1">The sequence shown here is derived from an EMBL/GenBank/DDBJ whole genome shotgun (WGS) entry which is preliminary data.</text>
</comment>
<evidence type="ECO:0000313" key="2">
    <source>
        <dbReference type="Proteomes" id="UP001501777"/>
    </source>
</evidence>
<dbReference type="EMBL" id="BAAASG010000007">
    <property type="protein sequence ID" value="GAA2490868.1"/>
    <property type="molecule type" value="Genomic_DNA"/>
</dbReference>
<evidence type="ECO:0000313" key="1">
    <source>
        <dbReference type="EMBL" id="GAA2490868.1"/>
    </source>
</evidence>
<name>A0ABP5Z4F3_STRLO</name>